<evidence type="ECO:0000313" key="2">
    <source>
        <dbReference type="WBParaSite" id="ES5_v2.g19602.t1"/>
    </source>
</evidence>
<evidence type="ECO:0000313" key="1">
    <source>
        <dbReference type="Proteomes" id="UP000887579"/>
    </source>
</evidence>
<accession>A0AC34FQD5</accession>
<sequence>MKKLGEDNTEEEQL</sequence>
<name>A0AC34FQD5_9BILA</name>
<dbReference type="Proteomes" id="UP000887579">
    <property type="component" value="Unplaced"/>
</dbReference>
<reference evidence="2" key="1">
    <citation type="submission" date="2022-11" db="UniProtKB">
        <authorList>
            <consortium name="WormBaseParasite"/>
        </authorList>
    </citation>
    <scope>IDENTIFICATION</scope>
</reference>
<dbReference type="WBParaSite" id="ES5_v2.g19602.t1">
    <property type="protein sequence ID" value="ES5_v2.g19602.t1"/>
    <property type="gene ID" value="ES5_v2.g19602"/>
</dbReference>
<proteinExistence type="predicted"/>
<organism evidence="1 2">
    <name type="scientific">Panagrolaimus sp. ES5</name>
    <dbReference type="NCBI Taxonomy" id="591445"/>
    <lineage>
        <taxon>Eukaryota</taxon>
        <taxon>Metazoa</taxon>
        <taxon>Ecdysozoa</taxon>
        <taxon>Nematoda</taxon>
        <taxon>Chromadorea</taxon>
        <taxon>Rhabditida</taxon>
        <taxon>Tylenchina</taxon>
        <taxon>Panagrolaimomorpha</taxon>
        <taxon>Panagrolaimoidea</taxon>
        <taxon>Panagrolaimidae</taxon>
        <taxon>Panagrolaimus</taxon>
    </lineage>
</organism>
<protein>
    <submittedName>
        <fullName evidence="2">Uncharacterized protein</fullName>
    </submittedName>
</protein>